<evidence type="ECO:0000256" key="2">
    <source>
        <dbReference type="SAM" id="MobiDB-lite"/>
    </source>
</evidence>
<dbReference type="OrthoDB" id="2264563at2759"/>
<dbReference type="SMART" id="SM00233">
    <property type="entry name" value="PH"/>
    <property type="match status" value="1"/>
</dbReference>
<evidence type="ECO:0000313" key="4">
    <source>
        <dbReference type="EMBL" id="QKX58685.1"/>
    </source>
</evidence>
<dbReference type="InterPro" id="IPR001849">
    <property type="entry name" value="PH_domain"/>
</dbReference>
<feature type="region of interest" description="Disordered" evidence="2">
    <location>
        <begin position="437"/>
        <end position="504"/>
    </location>
</feature>
<dbReference type="PANTHER" id="PTHR31941:SF1">
    <property type="entry name" value="CYTOSKELETAL SIGNALING PROTEIN SLM1"/>
    <property type="match status" value="1"/>
</dbReference>
<feature type="domain" description="PH" evidence="3">
    <location>
        <begin position="316"/>
        <end position="425"/>
    </location>
</feature>
<dbReference type="AlphaFoldDB" id="A0A7H8QYZ7"/>
<keyword evidence="5" id="KW-1185">Reference proteome</keyword>
<dbReference type="InterPro" id="IPR046869">
    <property type="entry name" value="SLM1/RGC1-like_PH"/>
</dbReference>
<feature type="compositionally biased region" description="Gly residues" evidence="2">
    <location>
        <begin position="495"/>
        <end position="504"/>
    </location>
</feature>
<dbReference type="SUPFAM" id="SSF50729">
    <property type="entry name" value="PH domain-like"/>
    <property type="match status" value="1"/>
</dbReference>
<dbReference type="Gene3D" id="1.20.1270.60">
    <property type="entry name" value="Arfaptin homology (AH) domain/BAR domain"/>
    <property type="match status" value="1"/>
</dbReference>
<dbReference type="Pfam" id="PF20399">
    <property type="entry name" value="PH_20"/>
    <property type="match status" value="1"/>
</dbReference>
<dbReference type="SUPFAM" id="SSF103657">
    <property type="entry name" value="BAR/IMD domain-like"/>
    <property type="match status" value="1"/>
</dbReference>
<dbReference type="InterPro" id="IPR011993">
    <property type="entry name" value="PH-like_dom_sf"/>
</dbReference>
<dbReference type="PANTHER" id="PTHR31941">
    <property type="entry name" value="CYTOSKELETAL SIGNALING PROTEIN SLM1"/>
    <property type="match status" value="1"/>
</dbReference>
<evidence type="ECO:0000259" key="3">
    <source>
        <dbReference type="PROSITE" id="PS50003"/>
    </source>
</evidence>
<evidence type="ECO:0000313" key="5">
    <source>
        <dbReference type="Proteomes" id="UP000509510"/>
    </source>
</evidence>
<name>A0A7H8QYZ7_TALRU</name>
<dbReference type="InterPro" id="IPR046868">
    <property type="entry name" value="BAR_4"/>
</dbReference>
<keyword evidence="1" id="KW-0597">Phosphoprotein</keyword>
<dbReference type="EMBL" id="CP055900">
    <property type="protein sequence ID" value="QKX58685.1"/>
    <property type="molecule type" value="Genomic_DNA"/>
</dbReference>
<dbReference type="InterPro" id="IPR027267">
    <property type="entry name" value="AH/BAR_dom_sf"/>
</dbReference>
<organism evidence="4 5">
    <name type="scientific">Talaromyces rugulosus</name>
    <name type="common">Penicillium rugulosum</name>
    <dbReference type="NCBI Taxonomy" id="121627"/>
    <lineage>
        <taxon>Eukaryota</taxon>
        <taxon>Fungi</taxon>
        <taxon>Dikarya</taxon>
        <taxon>Ascomycota</taxon>
        <taxon>Pezizomycotina</taxon>
        <taxon>Eurotiomycetes</taxon>
        <taxon>Eurotiomycetidae</taxon>
        <taxon>Eurotiales</taxon>
        <taxon>Trichocomaceae</taxon>
        <taxon>Talaromyces</taxon>
        <taxon>Talaromyces sect. Islandici</taxon>
    </lineage>
</organism>
<dbReference type="Proteomes" id="UP000509510">
    <property type="component" value="Chromosome III"/>
</dbReference>
<feature type="compositionally biased region" description="Low complexity" evidence="2">
    <location>
        <begin position="437"/>
        <end position="453"/>
    </location>
</feature>
<dbReference type="KEGG" id="trg:TRUGW13939_05812"/>
<dbReference type="Pfam" id="PF20400">
    <property type="entry name" value="BAR_4"/>
    <property type="match status" value="1"/>
</dbReference>
<evidence type="ECO:0000256" key="1">
    <source>
        <dbReference type="ARBA" id="ARBA00022553"/>
    </source>
</evidence>
<gene>
    <name evidence="4" type="ORF">TRUGW13939_05812</name>
</gene>
<dbReference type="Gene3D" id="2.30.29.30">
    <property type="entry name" value="Pleckstrin-homology domain (PH domain)/Phosphotyrosine-binding domain (PTB)"/>
    <property type="match status" value="1"/>
</dbReference>
<reference evidence="5" key="1">
    <citation type="submission" date="2020-06" db="EMBL/GenBank/DDBJ databases">
        <title>A chromosome-scale genome assembly of Talaromyces rugulosus W13939.</title>
        <authorList>
            <person name="Wang B."/>
            <person name="Guo L."/>
            <person name="Ye K."/>
            <person name="Wang L."/>
        </authorList>
    </citation>
    <scope>NUCLEOTIDE SEQUENCE [LARGE SCALE GENOMIC DNA]</scope>
    <source>
        <strain evidence="5">W13939</strain>
    </source>
</reference>
<sequence>MSTPATPVDVSLPSRSATVYSTGTTLTNATTATSDDEGLVAEDTSETTRLLLERLQAWKHMCGYLEEYIEATAKIQKSQSKDYEKVLKTVSNPLKEGHHFDQDLGGVVGMFENLRTNTRGISNMYVETEKNLRGQVLPILERLHKEIKNKSKELKSGALKGSKAVDKARAVTQKHIELLGQFAAMHESAAATRIEATNDPYVLRRGINHRLNKQIIEENINRNDTITVQNSFSQFEAHVIETVQNAMTTFFQFIGGQFDRQRAMYGDIVASAMNLPPDYEWGRFVKRNDGILIDPDQPPRTLSNISFPNQGHAATKPVIEGTLERKSRALIKGFSTSYYVVTAARYLHEFKDDDDFTKDPTPELSLYLPDCIIGAIDGVKFSVKGKNVSGGKVGNAFSTTSELQFKAHTPNDAEKWWRVIKDSTAAPAVSHIITTTTSAASTPAGTPTVASPAVSRNVSTSHPPVDEKAGAASTSPSESESLGGVKRSASHYHGSPGGTGIEKS</sequence>
<dbReference type="RefSeq" id="XP_035344863.1">
    <property type="nucleotide sequence ID" value="XM_035488970.1"/>
</dbReference>
<dbReference type="PROSITE" id="PS50003">
    <property type="entry name" value="PH_DOMAIN"/>
    <property type="match status" value="1"/>
</dbReference>
<protein>
    <recommendedName>
        <fullName evidence="3">PH domain-containing protein</fullName>
    </recommendedName>
</protein>
<accession>A0A7H8QYZ7</accession>
<proteinExistence type="predicted"/>
<dbReference type="GeneID" id="55993309"/>